<dbReference type="OrthoDB" id="23478at2157"/>
<dbReference type="PANTHER" id="PTHR42827:SF1">
    <property type="entry name" value="IRON-SULFUR CLUSTER-BINDING PROTEIN"/>
    <property type="match status" value="1"/>
</dbReference>
<dbReference type="AlphaFoldDB" id="A0A0U3E847"/>
<dbReference type="KEGG" id="mmil:sm9_0641"/>
<dbReference type="PROSITE" id="PS00198">
    <property type="entry name" value="4FE4S_FER_1"/>
    <property type="match status" value="1"/>
</dbReference>
<dbReference type="EMBL" id="CP011266">
    <property type="protein sequence ID" value="ALT68440.1"/>
    <property type="molecule type" value="Genomic_DNA"/>
</dbReference>
<dbReference type="GO" id="GO:0016491">
    <property type="term" value="F:oxidoreductase activity"/>
    <property type="evidence" value="ECO:0007669"/>
    <property type="project" value="UniProtKB-ARBA"/>
</dbReference>
<evidence type="ECO:0000259" key="1">
    <source>
        <dbReference type="PROSITE" id="PS51379"/>
    </source>
</evidence>
<gene>
    <name evidence="2" type="ORF">sm9_0641</name>
</gene>
<dbReference type="InterPro" id="IPR017900">
    <property type="entry name" value="4Fe4S_Fe_S_CS"/>
</dbReference>
<dbReference type="GeneID" id="26735615"/>
<dbReference type="PATRIC" id="fig|230361.4.peg.663"/>
<evidence type="ECO:0000313" key="3">
    <source>
        <dbReference type="Proteomes" id="UP000067738"/>
    </source>
</evidence>
<name>A0A0U3E847_9EURY</name>
<feature type="domain" description="4Fe-4S ferredoxin-type" evidence="1">
    <location>
        <begin position="151"/>
        <end position="179"/>
    </location>
</feature>
<organism evidence="2 3">
    <name type="scientific">Methanobrevibacter millerae</name>
    <dbReference type="NCBI Taxonomy" id="230361"/>
    <lineage>
        <taxon>Archaea</taxon>
        <taxon>Methanobacteriati</taxon>
        <taxon>Methanobacteriota</taxon>
        <taxon>Methanomada group</taxon>
        <taxon>Methanobacteria</taxon>
        <taxon>Methanobacteriales</taxon>
        <taxon>Methanobacteriaceae</taxon>
        <taxon>Methanobrevibacter</taxon>
    </lineage>
</organism>
<sequence>MSEMNNLKDYLIKLGTSKVGFANVEGLASEFTSLPNGISLVLKLPKQAMYFLNEEDYKSYWKCFHDQIGKLTKIAMNGEEYIKNLGYDAFALTMTRNECDMEKLLSILPYKTIATKSGLGWIGRSALFVTPEYGSAVALGAILTDMPVEFGNPITDSECDDCTNCQDACPVNAINPQKWNDRLNREDIIDIETCKDYIIDQYKAGLGCTKCMSECKLTQEYLKKE</sequence>
<keyword evidence="3" id="KW-1185">Reference proteome</keyword>
<accession>A0A0U3E847</accession>
<reference evidence="2 3" key="1">
    <citation type="submission" date="2015-04" db="EMBL/GenBank/DDBJ databases">
        <title>The complete genome sequence of the rumen methanogen Methanobrevibacter millerae SM9.</title>
        <authorList>
            <person name="Leahy S.C."/>
            <person name="Kelly W.J."/>
            <person name="Pacheco D.M."/>
            <person name="Li D."/>
            <person name="Altermann E."/>
            <person name="Attwood G.T."/>
        </authorList>
    </citation>
    <scope>NUCLEOTIDE SEQUENCE [LARGE SCALE GENOMIC DNA]</scope>
    <source>
        <strain evidence="2 3">SM9</strain>
    </source>
</reference>
<dbReference type="Proteomes" id="UP000067738">
    <property type="component" value="Chromosome"/>
</dbReference>
<dbReference type="PROSITE" id="PS51379">
    <property type="entry name" value="4FE4S_FER_2"/>
    <property type="match status" value="1"/>
</dbReference>
<dbReference type="PANTHER" id="PTHR42827">
    <property type="entry name" value="IRON-SULFUR CLUSTER-BINDING PROTEIN-RELATED"/>
    <property type="match status" value="1"/>
</dbReference>
<dbReference type="SUPFAM" id="SSF54862">
    <property type="entry name" value="4Fe-4S ferredoxins"/>
    <property type="match status" value="1"/>
</dbReference>
<dbReference type="InterPro" id="IPR017896">
    <property type="entry name" value="4Fe4S_Fe-S-bd"/>
</dbReference>
<protein>
    <submittedName>
        <fullName evidence="2">4Fe-4S ferredoxin iron-sulfur binding domain-containing protein</fullName>
    </submittedName>
</protein>
<dbReference type="RefSeq" id="WP_058738760.1">
    <property type="nucleotide sequence ID" value="NZ_CP011266.1"/>
</dbReference>
<evidence type="ECO:0000313" key="2">
    <source>
        <dbReference type="EMBL" id="ALT68440.1"/>
    </source>
</evidence>
<proteinExistence type="predicted"/>